<dbReference type="PANTHER" id="PTHR41677">
    <property type="entry name" value="YALI0B19030P"/>
    <property type="match status" value="1"/>
</dbReference>
<proteinExistence type="predicted"/>
<comment type="caution">
    <text evidence="1">The sequence shown here is derived from an EMBL/GenBank/DDBJ whole genome shotgun (WGS) entry which is preliminary data.</text>
</comment>
<evidence type="ECO:0008006" key="3">
    <source>
        <dbReference type="Google" id="ProtNLM"/>
    </source>
</evidence>
<evidence type="ECO:0000313" key="1">
    <source>
        <dbReference type="EMBL" id="KAI1614568.1"/>
    </source>
</evidence>
<protein>
    <recommendedName>
        <fullName evidence="3">Fe2OG dioxygenase domain-containing protein</fullName>
    </recommendedName>
</protein>
<name>A0AAN6E053_9EURO</name>
<dbReference type="Proteomes" id="UP001203852">
    <property type="component" value="Unassembled WGS sequence"/>
</dbReference>
<sequence>MATATTAHASSFGNKAFEKVEPNLSKSVSLFDPSQHLCFEKPKENVMLKDLGLSEEGAIAPLAITDPFPLFSLDCVRRMREEMFQEKIINGYHQRMEPGCYTLRGFIDHAPFIESVWRSPEVMDAVCKAAGVDLEVIFEYEMAHINVQVEGLTNDTPLTSMIPPAVPQPHAAVTTVEEAEKAQAAQMAAAGPWHKDCYPWVLITMLSDTTNMIGGETGIRKGDGTIVKQRGPGVGWAYLLQGGCVEHIALKSFGGERIAMVTSLRPKDPMQLDLSSLGGVKGNSEWDPLFKQWSLYRLSVIEQRIHILQEKIRNEKLTYPEIREAMLEWKEGVFKYMEHTTGQMKGTQPDLTKYQKFFD</sequence>
<organism evidence="1 2">
    <name type="scientific">Exophiala viscosa</name>
    <dbReference type="NCBI Taxonomy" id="2486360"/>
    <lineage>
        <taxon>Eukaryota</taxon>
        <taxon>Fungi</taxon>
        <taxon>Dikarya</taxon>
        <taxon>Ascomycota</taxon>
        <taxon>Pezizomycotina</taxon>
        <taxon>Eurotiomycetes</taxon>
        <taxon>Chaetothyriomycetidae</taxon>
        <taxon>Chaetothyriales</taxon>
        <taxon>Herpotrichiellaceae</taxon>
        <taxon>Exophiala</taxon>
    </lineage>
</organism>
<dbReference type="AlphaFoldDB" id="A0AAN6E053"/>
<keyword evidence="2" id="KW-1185">Reference proteome</keyword>
<evidence type="ECO:0000313" key="2">
    <source>
        <dbReference type="Proteomes" id="UP001203852"/>
    </source>
</evidence>
<dbReference type="PANTHER" id="PTHR41677:SF1">
    <property type="entry name" value="FE2OG DIOXYGENASE DOMAIN-CONTAINING PROTEIN"/>
    <property type="match status" value="1"/>
</dbReference>
<reference evidence="1" key="1">
    <citation type="journal article" date="2022" name="bioRxiv">
        <title>Deciphering the potential niche of two novel black yeast fungi from a biological soil crust based on their genomes, phenotypes, and melanin regulation.</title>
        <authorList>
            <consortium name="DOE Joint Genome Institute"/>
            <person name="Carr E.C."/>
            <person name="Barton Q."/>
            <person name="Grambo S."/>
            <person name="Sullivan M."/>
            <person name="Renfro C.M."/>
            <person name="Kuo A."/>
            <person name="Pangilinan J."/>
            <person name="Lipzen A."/>
            <person name="Keymanesh K."/>
            <person name="Savage E."/>
            <person name="Barry K."/>
            <person name="Grigoriev I.V."/>
            <person name="Riekhof W.R."/>
            <person name="Harris S.S."/>
        </authorList>
    </citation>
    <scope>NUCLEOTIDE SEQUENCE</scope>
    <source>
        <strain evidence="1">JF 03-4F</strain>
    </source>
</reference>
<gene>
    <name evidence="1" type="ORF">EDD36DRAFT_418399</name>
</gene>
<accession>A0AAN6E053</accession>
<dbReference type="EMBL" id="MU404353">
    <property type="protein sequence ID" value="KAI1614568.1"/>
    <property type="molecule type" value="Genomic_DNA"/>
</dbReference>